<dbReference type="InterPro" id="IPR001610">
    <property type="entry name" value="PAC"/>
</dbReference>
<comment type="catalytic activity">
    <reaction evidence="1">
        <text>ATP + protein L-histidine = ADP + protein N-phospho-L-histidine.</text>
        <dbReference type="EC" id="2.7.13.3"/>
    </reaction>
</comment>
<accession>A0A1I4F3V6</accession>
<dbReference type="InterPro" id="IPR003594">
    <property type="entry name" value="HATPase_dom"/>
</dbReference>
<dbReference type="EMBL" id="FOTC01000002">
    <property type="protein sequence ID" value="SFL12239.1"/>
    <property type="molecule type" value="Genomic_DNA"/>
</dbReference>
<keyword evidence="3" id="KW-0597">Phosphoprotein</keyword>
<evidence type="ECO:0000313" key="11">
    <source>
        <dbReference type="Proteomes" id="UP000199607"/>
    </source>
</evidence>
<dbReference type="Pfam" id="PF02518">
    <property type="entry name" value="HATPase_c"/>
    <property type="match status" value="1"/>
</dbReference>
<dbReference type="InterPro" id="IPR005467">
    <property type="entry name" value="His_kinase_dom"/>
</dbReference>
<dbReference type="Gene3D" id="1.10.287.130">
    <property type="match status" value="1"/>
</dbReference>
<dbReference type="EC" id="2.7.13.3" evidence="2"/>
<dbReference type="InterPro" id="IPR036890">
    <property type="entry name" value="HATPase_C_sf"/>
</dbReference>
<dbReference type="InterPro" id="IPR035965">
    <property type="entry name" value="PAS-like_dom_sf"/>
</dbReference>
<dbReference type="RefSeq" id="WP_089869845.1">
    <property type="nucleotide sequence ID" value="NZ_FOTC01000002.1"/>
</dbReference>
<dbReference type="AlphaFoldDB" id="A0A1I4F3V6"/>
<evidence type="ECO:0000259" key="7">
    <source>
        <dbReference type="PROSITE" id="PS50109"/>
    </source>
</evidence>
<dbReference type="SUPFAM" id="SSF47384">
    <property type="entry name" value="Homodimeric domain of signal transducing histidine kinase"/>
    <property type="match status" value="1"/>
</dbReference>
<gene>
    <name evidence="10" type="ORF">SAMN04487950_2590</name>
</gene>
<dbReference type="PROSITE" id="PS50113">
    <property type="entry name" value="PAC"/>
    <property type="match status" value="2"/>
</dbReference>
<evidence type="ECO:0000259" key="8">
    <source>
        <dbReference type="PROSITE" id="PS50112"/>
    </source>
</evidence>
<dbReference type="PRINTS" id="PR00344">
    <property type="entry name" value="BCTRLSENSOR"/>
</dbReference>
<protein>
    <recommendedName>
        <fullName evidence="2">histidine kinase</fullName>
        <ecNumber evidence="2">2.7.13.3</ecNumber>
    </recommendedName>
</protein>
<dbReference type="Pfam" id="PF08448">
    <property type="entry name" value="PAS_4"/>
    <property type="match status" value="2"/>
</dbReference>
<dbReference type="PANTHER" id="PTHR43304:SF1">
    <property type="entry name" value="PAC DOMAIN-CONTAINING PROTEIN"/>
    <property type="match status" value="1"/>
</dbReference>
<dbReference type="NCBIfam" id="TIGR00229">
    <property type="entry name" value="sensory_box"/>
    <property type="match status" value="3"/>
</dbReference>
<dbReference type="Pfam" id="PF00512">
    <property type="entry name" value="HisKA"/>
    <property type="match status" value="1"/>
</dbReference>
<proteinExistence type="predicted"/>
<feature type="domain" description="PAS" evidence="8">
    <location>
        <begin position="10"/>
        <end position="65"/>
    </location>
</feature>
<dbReference type="InterPro" id="IPR036097">
    <property type="entry name" value="HisK_dim/P_sf"/>
</dbReference>
<keyword evidence="5" id="KW-0418">Kinase</keyword>
<feature type="domain" description="Histidine kinase" evidence="7">
    <location>
        <begin position="394"/>
        <end position="600"/>
    </location>
</feature>
<evidence type="ECO:0000256" key="1">
    <source>
        <dbReference type="ARBA" id="ARBA00000085"/>
    </source>
</evidence>
<sequence length="600" mass="68289">MKRTGPELVEEASFRNLVDQITDYAIFLLDVEGRVITWNQGAERIKGYTEEEIQGEHFSRFYPESARERGIPERQLATAIDEGRSEDYGWRVRKDGSRFWAHVVITSVWDDDDELLGFAKVTHDLREHGRTNEILDRVSDSFAALDEQLRYTYVNEQAAELLGRPKDELLGRSMTSVFPETKHSRSYTELHRALETQRQTTFEFYSQVTEGWLEVRVYPDEAGLSVFFKDITEQRRQTKRLSEEKELVEQILETSPVAITVLDDTGTVVQHNTRAEELFEEDGRPLMGRNLESTEGMLYDEEHAPLPLDEYPVGEVLADGKTILGFRHGIELADGTFRWLSSSFAPIVDDEGDVVRMVVTSEDITELKLSEFQLQKQQKELERSNDELEQFAYIASHDLREPLRMVSSYLDLLDRRYGETLDEEGVEFLQFARDGSRRLQQMVHALLAYSRVARQLEDVGAVDFADVVERAQQNLALAIEQTDAEITTESLPVVDGSETVLVQLMQNLLGNAIRYSEGTPRIHVSAEQVDDHWLFAVRDEGVGIAVEELSRVFGLFYGNSTEGSGIGLAVCQKIVELHGGHIWVESAPGEGSTFYFTLPK</sequence>
<feature type="domain" description="PAC" evidence="9">
    <location>
        <begin position="84"/>
        <end position="137"/>
    </location>
</feature>
<dbReference type="FunFam" id="3.30.565.10:FF:000006">
    <property type="entry name" value="Sensor histidine kinase WalK"/>
    <property type="match status" value="1"/>
</dbReference>
<name>A0A1I4F3V6_9EURY</name>
<evidence type="ECO:0000256" key="4">
    <source>
        <dbReference type="ARBA" id="ARBA00022679"/>
    </source>
</evidence>
<dbReference type="SMART" id="SM00091">
    <property type="entry name" value="PAS"/>
    <property type="match status" value="3"/>
</dbReference>
<dbReference type="SMART" id="SM00387">
    <property type="entry name" value="HATPase_c"/>
    <property type="match status" value="1"/>
</dbReference>
<dbReference type="PANTHER" id="PTHR43304">
    <property type="entry name" value="PHYTOCHROME-LIKE PROTEIN CPH1"/>
    <property type="match status" value="1"/>
</dbReference>
<dbReference type="Gene3D" id="3.30.565.10">
    <property type="entry name" value="Histidine kinase-like ATPase, C-terminal domain"/>
    <property type="match status" value="1"/>
</dbReference>
<dbReference type="CDD" id="cd00130">
    <property type="entry name" value="PAS"/>
    <property type="match status" value="3"/>
</dbReference>
<evidence type="ECO:0000256" key="2">
    <source>
        <dbReference type="ARBA" id="ARBA00012438"/>
    </source>
</evidence>
<keyword evidence="11" id="KW-1185">Reference proteome</keyword>
<evidence type="ECO:0000313" key="10">
    <source>
        <dbReference type="EMBL" id="SFL12239.1"/>
    </source>
</evidence>
<feature type="coiled-coil region" evidence="6">
    <location>
        <begin position="367"/>
        <end position="394"/>
    </location>
</feature>
<dbReference type="SMART" id="SM00388">
    <property type="entry name" value="HisKA"/>
    <property type="match status" value="1"/>
</dbReference>
<dbReference type="PROSITE" id="PS50112">
    <property type="entry name" value="PAS"/>
    <property type="match status" value="3"/>
</dbReference>
<keyword evidence="6" id="KW-0175">Coiled coil</keyword>
<feature type="domain" description="PAC" evidence="9">
    <location>
        <begin position="324"/>
        <end position="376"/>
    </location>
</feature>
<dbReference type="GO" id="GO:0000155">
    <property type="term" value="F:phosphorelay sensor kinase activity"/>
    <property type="evidence" value="ECO:0007669"/>
    <property type="project" value="InterPro"/>
</dbReference>
<evidence type="ECO:0000256" key="6">
    <source>
        <dbReference type="SAM" id="Coils"/>
    </source>
</evidence>
<dbReference type="InterPro" id="IPR003661">
    <property type="entry name" value="HisK_dim/P_dom"/>
</dbReference>
<dbReference type="InterPro" id="IPR013656">
    <property type="entry name" value="PAS_4"/>
</dbReference>
<dbReference type="SMART" id="SM00086">
    <property type="entry name" value="PAC"/>
    <property type="match status" value="2"/>
</dbReference>
<dbReference type="InterPro" id="IPR000014">
    <property type="entry name" value="PAS"/>
</dbReference>
<reference evidence="11" key="1">
    <citation type="submission" date="2016-10" db="EMBL/GenBank/DDBJ databases">
        <authorList>
            <person name="Varghese N."/>
            <person name="Submissions S."/>
        </authorList>
    </citation>
    <scope>NUCLEOTIDE SEQUENCE [LARGE SCALE GENOMIC DNA]</scope>
    <source>
        <strain evidence="11">CGMCC 1.7738</strain>
    </source>
</reference>
<evidence type="ECO:0000256" key="3">
    <source>
        <dbReference type="ARBA" id="ARBA00022553"/>
    </source>
</evidence>
<dbReference type="SUPFAM" id="SSF55874">
    <property type="entry name" value="ATPase domain of HSP90 chaperone/DNA topoisomerase II/histidine kinase"/>
    <property type="match status" value="1"/>
</dbReference>
<evidence type="ECO:0000256" key="5">
    <source>
        <dbReference type="ARBA" id="ARBA00022777"/>
    </source>
</evidence>
<dbReference type="Proteomes" id="UP000199607">
    <property type="component" value="Unassembled WGS sequence"/>
</dbReference>
<keyword evidence="4" id="KW-0808">Transferase</keyword>
<dbReference type="CDD" id="cd00082">
    <property type="entry name" value="HisKA"/>
    <property type="match status" value="1"/>
</dbReference>
<dbReference type="InterPro" id="IPR052162">
    <property type="entry name" value="Sensor_kinase/Photoreceptor"/>
</dbReference>
<feature type="domain" description="PAS" evidence="8">
    <location>
        <begin position="244"/>
        <end position="291"/>
    </location>
</feature>
<dbReference type="Gene3D" id="3.30.450.20">
    <property type="entry name" value="PAS domain"/>
    <property type="match status" value="3"/>
</dbReference>
<dbReference type="InterPro" id="IPR004358">
    <property type="entry name" value="Sig_transdc_His_kin-like_C"/>
</dbReference>
<dbReference type="Pfam" id="PF13426">
    <property type="entry name" value="PAS_9"/>
    <property type="match status" value="1"/>
</dbReference>
<evidence type="ECO:0000259" key="9">
    <source>
        <dbReference type="PROSITE" id="PS50113"/>
    </source>
</evidence>
<dbReference type="PROSITE" id="PS50109">
    <property type="entry name" value="HIS_KIN"/>
    <property type="match status" value="1"/>
</dbReference>
<dbReference type="SUPFAM" id="SSF55785">
    <property type="entry name" value="PYP-like sensor domain (PAS domain)"/>
    <property type="match status" value="3"/>
</dbReference>
<dbReference type="InterPro" id="IPR000700">
    <property type="entry name" value="PAS-assoc_C"/>
</dbReference>
<organism evidence="10 11">
    <name type="scientific">Halogranum rubrum</name>
    <dbReference type="NCBI Taxonomy" id="553466"/>
    <lineage>
        <taxon>Archaea</taxon>
        <taxon>Methanobacteriati</taxon>
        <taxon>Methanobacteriota</taxon>
        <taxon>Stenosarchaea group</taxon>
        <taxon>Halobacteria</taxon>
        <taxon>Halobacteriales</taxon>
        <taxon>Haloferacaceae</taxon>
    </lineage>
</organism>
<feature type="domain" description="PAS" evidence="8">
    <location>
        <begin position="127"/>
        <end position="197"/>
    </location>
</feature>
<dbReference type="STRING" id="553466.SAMN04487950_2590"/>